<feature type="signal peptide" evidence="3">
    <location>
        <begin position="1"/>
        <end position="22"/>
    </location>
</feature>
<keyword evidence="5" id="KW-1185">Reference proteome</keyword>
<dbReference type="Proteomes" id="UP001347796">
    <property type="component" value="Unassembled WGS sequence"/>
</dbReference>
<dbReference type="GO" id="GO:0043410">
    <property type="term" value="P:positive regulation of MAPK cascade"/>
    <property type="evidence" value="ECO:0007669"/>
    <property type="project" value="TreeGrafter"/>
</dbReference>
<name>A0AAN8G6R4_PATCE</name>
<dbReference type="PANTHER" id="PTHR21105:SF0">
    <property type="entry name" value="GH16255P"/>
    <property type="match status" value="1"/>
</dbReference>
<proteinExistence type="predicted"/>
<dbReference type="PROSITE" id="PS01209">
    <property type="entry name" value="LDLRA_1"/>
    <property type="match status" value="1"/>
</dbReference>
<dbReference type="PANTHER" id="PTHR21105">
    <property type="entry name" value="GH16255P"/>
    <property type="match status" value="1"/>
</dbReference>
<evidence type="ECO:0000256" key="2">
    <source>
        <dbReference type="PROSITE-ProRule" id="PRU00124"/>
    </source>
</evidence>
<dbReference type="EMBL" id="JAZGQO010000015">
    <property type="protein sequence ID" value="KAK6168871.1"/>
    <property type="molecule type" value="Genomic_DNA"/>
</dbReference>
<evidence type="ECO:0000313" key="5">
    <source>
        <dbReference type="Proteomes" id="UP001347796"/>
    </source>
</evidence>
<dbReference type="InterPro" id="IPR023415">
    <property type="entry name" value="LDLR_class-A_CS"/>
</dbReference>
<evidence type="ECO:0000256" key="1">
    <source>
        <dbReference type="ARBA" id="ARBA00023157"/>
    </source>
</evidence>
<dbReference type="SMART" id="SM00192">
    <property type="entry name" value="LDLa"/>
    <property type="match status" value="1"/>
</dbReference>
<dbReference type="SUPFAM" id="SSF57424">
    <property type="entry name" value="LDL receptor-like module"/>
    <property type="match status" value="1"/>
</dbReference>
<dbReference type="AlphaFoldDB" id="A0AAN8G6R4"/>
<reference evidence="4 5" key="1">
    <citation type="submission" date="2024-01" db="EMBL/GenBank/DDBJ databases">
        <title>The genome of the rayed Mediterranean limpet Patella caerulea (Linnaeus, 1758).</title>
        <authorList>
            <person name="Anh-Thu Weber A."/>
            <person name="Halstead-Nussloch G."/>
        </authorList>
    </citation>
    <scope>NUCLEOTIDE SEQUENCE [LARGE SCALE GENOMIC DNA]</scope>
    <source>
        <strain evidence="4">AATW-2023a</strain>
        <tissue evidence="4">Whole specimen</tissue>
    </source>
</reference>
<dbReference type="InterPro" id="IPR002172">
    <property type="entry name" value="LDrepeatLR_classA_rpt"/>
</dbReference>
<dbReference type="Gene3D" id="4.10.400.10">
    <property type="entry name" value="Low-density Lipoprotein Receptor"/>
    <property type="match status" value="1"/>
</dbReference>
<keyword evidence="1" id="KW-1015">Disulfide bond</keyword>
<sequence>MVPYYSLACSIYFGLCVELLTAAQSTVCSRIPGGGEFRCPKLDRNGAIKCIYDSQICNHTADCPDGDDEIPALCLLYAVLDANIKKVFDFIITGLESYRRDM</sequence>
<gene>
    <name evidence="4" type="ORF">SNE40_020040</name>
</gene>
<dbReference type="GO" id="GO:0030297">
    <property type="term" value="F:transmembrane receptor protein tyrosine kinase activator activity"/>
    <property type="evidence" value="ECO:0007669"/>
    <property type="project" value="TreeGrafter"/>
</dbReference>
<organism evidence="4 5">
    <name type="scientific">Patella caerulea</name>
    <name type="common">Rayed Mediterranean limpet</name>
    <dbReference type="NCBI Taxonomy" id="87958"/>
    <lineage>
        <taxon>Eukaryota</taxon>
        <taxon>Metazoa</taxon>
        <taxon>Spiralia</taxon>
        <taxon>Lophotrochozoa</taxon>
        <taxon>Mollusca</taxon>
        <taxon>Gastropoda</taxon>
        <taxon>Patellogastropoda</taxon>
        <taxon>Patelloidea</taxon>
        <taxon>Patellidae</taxon>
        <taxon>Patella</taxon>
    </lineage>
</organism>
<keyword evidence="3" id="KW-0732">Signal</keyword>
<dbReference type="InterPro" id="IPR036055">
    <property type="entry name" value="LDL_receptor-like_sf"/>
</dbReference>
<accession>A0AAN8G6R4</accession>
<dbReference type="CDD" id="cd00112">
    <property type="entry name" value="LDLa"/>
    <property type="match status" value="1"/>
</dbReference>
<feature type="chain" id="PRO_5043054355" evidence="3">
    <location>
        <begin position="23"/>
        <end position="102"/>
    </location>
</feature>
<evidence type="ECO:0000313" key="4">
    <source>
        <dbReference type="EMBL" id="KAK6168871.1"/>
    </source>
</evidence>
<dbReference type="PROSITE" id="PS50068">
    <property type="entry name" value="LDLRA_2"/>
    <property type="match status" value="1"/>
</dbReference>
<dbReference type="GO" id="GO:0043195">
    <property type="term" value="C:terminal bouton"/>
    <property type="evidence" value="ECO:0007669"/>
    <property type="project" value="TreeGrafter"/>
</dbReference>
<protein>
    <submittedName>
        <fullName evidence="4">Uncharacterized protein</fullName>
    </submittedName>
</protein>
<comment type="caution">
    <text evidence="4">The sequence shown here is derived from an EMBL/GenBank/DDBJ whole genome shotgun (WGS) entry which is preliminary data.</text>
</comment>
<evidence type="ECO:0000256" key="3">
    <source>
        <dbReference type="SAM" id="SignalP"/>
    </source>
</evidence>
<comment type="caution">
    <text evidence="2">Lacks conserved residue(s) required for the propagation of feature annotation.</text>
</comment>